<dbReference type="AlphaFoldDB" id="A0A8S2V514"/>
<dbReference type="EMBL" id="CAJNOK010045763">
    <property type="protein sequence ID" value="CAF1580444.1"/>
    <property type="molecule type" value="Genomic_DNA"/>
</dbReference>
<organism evidence="2 3">
    <name type="scientific">Didymodactylos carnosus</name>
    <dbReference type="NCBI Taxonomy" id="1234261"/>
    <lineage>
        <taxon>Eukaryota</taxon>
        <taxon>Metazoa</taxon>
        <taxon>Spiralia</taxon>
        <taxon>Gnathifera</taxon>
        <taxon>Rotifera</taxon>
        <taxon>Eurotatoria</taxon>
        <taxon>Bdelloidea</taxon>
        <taxon>Philodinida</taxon>
        <taxon>Philodinidae</taxon>
        <taxon>Didymodactylos</taxon>
    </lineage>
</organism>
<feature type="non-terminal residue" evidence="2">
    <location>
        <position position="1"/>
    </location>
</feature>
<gene>
    <name evidence="1" type="ORF">OVA965_LOCUS40933</name>
    <name evidence="2" type="ORF">TMI583_LOCUS42473</name>
</gene>
<evidence type="ECO:0000313" key="3">
    <source>
        <dbReference type="Proteomes" id="UP000682733"/>
    </source>
</evidence>
<accession>A0A8S2V514</accession>
<name>A0A8S2V514_9BILA</name>
<reference evidence="2" key="1">
    <citation type="submission" date="2021-02" db="EMBL/GenBank/DDBJ databases">
        <authorList>
            <person name="Nowell W R."/>
        </authorList>
    </citation>
    <scope>NUCLEOTIDE SEQUENCE</scope>
</reference>
<dbReference type="Proteomes" id="UP000677228">
    <property type="component" value="Unassembled WGS sequence"/>
</dbReference>
<dbReference type="EMBL" id="CAJOBA010068847">
    <property type="protein sequence ID" value="CAF4379645.1"/>
    <property type="molecule type" value="Genomic_DNA"/>
</dbReference>
<proteinExistence type="predicted"/>
<comment type="caution">
    <text evidence="2">The sequence shown here is derived from an EMBL/GenBank/DDBJ whole genome shotgun (WGS) entry which is preliminary data.</text>
</comment>
<dbReference type="Proteomes" id="UP000682733">
    <property type="component" value="Unassembled WGS sequence"/>
</dbReference>
<sequence>VIAFKWSNDTDKNNILHWFDTWYIVPSSNAIITQVVWLQMYQLQQWKSFDEFVMSQTSCWLVPPLNSCI</sequence>
<evidence type="ECO:0000313" key="1">
    <source>
        <dbReference type="EMBL" id="CAF1580444.1"/>
    </source>
</evidence>
<evidence type="ECO:0000313" key="2">
    <source>
        <dbReference type="EMBL" id="CAF4379645.1"/>
    </source>
</evidence>
<protein>
    <submittedName>
        <fullName evidence="2">Uncharacterized protein</fullName>
    </submittedName>
</protein>